<proteinExistence type="predicted"/>
<keyword evidence="2" id="KW-1185">Reference proteome</keyword>
<organism evidence="1 2">
    <name type="scientific">Vaccinium darrowii</name>
    <dbReference type="NCBI Taxonomy" id="229202"/>
    <lineage>
        <taxon>Eukaryota</taxon>
        <taxon>Viridiplantae</taxon>
        <taxon>Streptophyta</taxon>
        <taxon>Embryophyta</taxon>
        <taxon>Tracheophyta</taxon>
        <taxon>Spermatophyta</taxon>
        <taxon>Magnoliopsida</taxon>
        <taxon>eudicotyledons</taxon>
        <taxon>Gunneridae</taxon>
        <taxon>Pentapetalae</taxon>
        <taxon>asterids</taxon>
        <taxon>Ericales</taxon>
        <taxon>Ericaceae</taxon>
        <taxon>Vaccinioideae</taxon>
        <taxon>Vaccinieae</taxon>
        <taxon>Vaccinium</taxon>
    </lineage>
</organism>
<comment type="caution">
    <text evidence="1">The sequence shown here is derived from an EMBL/GenBank/DDBJ whole genome shotgun (WGS) entry which is preliminary data.</text>
</comment>
<dbReference type="Proteomes" id="UP000828048">
    <property type="component" value="Chromosome 8"/>
</dbReference>
<gene>
    <name evidence="1" type="ORF">Vadar_027540</name>
</gene>
<name>A0ACB7YGY1_9ERIC</name>
<sequence>MLKSPSPGAEKLESTAAFCRRRVRFNVHVSFDALVTLFGYLYSGIARSLRPEGVYDCVDDKGDHVACRPAVDFVVEVLYASFIF</sequence>
<evidence type="ECO:0000313" key="1">
    <source>
        <dbReference type="EMBL" id="KAH7852662.1"/>
    </source>
</evidence>
<evidence type="ECO:0000313" key="2">
    <source>
        <dbReference type="Proteomes" id="UP000828048"/>
    </source>
</evidence>
<protein>
    <submittedName>
        <fullName evidence="1">Uncharacterized protein</fullName>
    </submittedName>
</protein>
<dbReference type="EMBL" id="CM037158">
    <property type="protein sequence ID" value="KAH7852662.1"/>
    <property type="molecule type" value="Genomic_DNA"/>
</dbReference>
<accession>A0ACB7YGY1</accession>
<reference evidence="1 2" key="1">
    <citation type="journal article" date="2021" name="Hortic Res">
        <title>High-quality reference genome and annotation aids understanding of berry development for evergreen blueberry (Vaccinium darrowii).</title>
        <authorList>
            <person name="Yu J."/>
            <person name="Hulse-Kemp A.M."/>
            <person name="Babiker E."/>
            <person name="Staton M."/>
        </authorList>
    </citation>
    <scope>NUCLEOTIDE SEQUENCE [LARGE SCALE GENOMIC DNA]</scope>
    <source>
        <strain evidence="2">cv. NJ 8807/NJ 8810</strain>
        <tissue evidence="1">Young leaf</tissue>
    </source>
</reference>